<organism evidence="2 3">
    <name type="scientific">Exophiala mesophila</name>
    <name type="common">Black yeast-like fungus</name>
    <dbReference type="NCBI Taxonomy" id="212818"/>
    <lineage>
        <taxon>Eukaryota</taxon>
        <taxon>Fungi</taxon>
        <taxon>Dikarya</taxon>
        <taxon>Ascomycota</taxon>
        <taxon>Pezizomycotina</taxon>
        <taxon>Eurotiomycetes</taxon>
        <taxon>Chaetothyriomycetidae</taxon>
        <taxon>Chaetothyriales</taxon>
        <taxon>Herpotrichiellaceae</taxon>
        <taxon>Exophiala</taxon>
    </lineage>
</organism>
<proteinExistence type="predicted"/>
<feature type="compositionally biased region" description="Polar residues" evidence="1">
    <location>
        <begin position="309"/>
        <end position="318"/>
    </location>
</feature>
<keyword evidence="3" id="KW-1185">Reference proteome</keyword>
<accession>A0A0D1WHA1</accession>
<dbReference type="GeneID" id="27326954"/>
<dbReference type="HOGENOM" id="CLU_544041_0_0_1"/>
<sequence>MSTRPTDLILEHSCIFTGPQRRLSWHQDSLICSPDYYTLTTPDVYEPLLLHHVPSPSLCLDEMLRLWPAQDKKPSSHDVESSVSPPNDCRDSVATLVDFGSWVSRQSHDRRSSLLPPAPHWDRPDLEASSDSVECRLLSPETAPEGQRNRDHWRSSSPPFSKRSATPDQLGKLCVALENSSLFPKTASPVSTRTNTPVPSLSQSHCSVSTYSAVDAVSPEFLTDTNGKMSREHCHNRHDGSLQSATISCRASGFQDISPRTCSSRLEGTWSGLQLVSNHANRDLSSSLTVTDFGQRTGSLYPRAMPGQNLLSTSSSDPINHDSNPEVSYIDWDDDEEEERGQHRSRLARMKKSLTDLRNAERFISESVGRGNGTTKGYPGKTTALQSPHLGRSTIKAELNNHRAVALHPQHSRDQSFGKAHAHMMVNNTSNISSLKQETMDTCRTQAVSRATSVRERPAIVLPHGRVMGQRMGQDLAFYNRFVIGVEPSALSSRGSPLWGP</sequence>
<dbReference type="AlphaFoldDB" id="A0A0D1WHA1"/>
<feature type="region of interest" description="Disordered" evidence="1">
    <location>
        <begin position="299"/>
        <end position="346"/>
    </location>
</feature>
<dbReference type="OrthoDB" id="4161826at2759"/>
<feature type="region of interest" description="Disordered" evidence="1">
    <location>
        <begin position="368"/>
        <end position="387"/>
    </location>
</feature>
<evidence type="ECO:0000256" key="1">
    <source>
        <dbReference type="SAM" id="MobiDB-lite"/>
    </source>
</evidence>
<dbReference type="EMBL" id="KN847526">
    <property type="protein sequence ID" value="KIV88190.1"/>
    <property type="molecule type" value="Genomic_DNA"/>
</dbReference>
<evidence type="ECO:0000313" key="2">
    <source>
        <dbReference type="EMBL" id="KIV88190.1"/>
    </source>
</evidence>
<dbReference type="RefSeq" id="XP_016219764.1">
    <property type="nucleotide sequence ID" value="XM_016374220.1"/>
</dbReference>
<reference evidence="2 3" key="1">
    <citation type="submission" date="2015-01" db="EMBL/GenBank/DDBJ databases">
        <title>The Genome Sequence of Exophiala mesophila CBS40295.</title>
        <authorList>
            <consortium name="The Broad Institute Genomics Platform"/>
            <person name="Cuomo C."/>
            <person name="de Hoog S."/>
            <person name="Gorbushina A."/>
            <person name="Stielow B."/>
            <person name="Teixiera M."/>
            <person name="Abouelleil A."/>
            <person name="Chapman S.B."/>
            <person name="Priest M."/>
            <person name="Young S.K."/>
            <person name="Wortman J."/>
            <person name="Nusbaum C."/>
            <person name="Birren B."/>
        </authorList>
    </citation>
    <scope>NUCLEOTIDE SEQUENCE [LARGE SCALE GENOMIC DNA]</scope>
    <source>
        <strain evidence="2 3">CBS 40295</strain>
    </source>
</reference>
<dbReference type="Proteomes" id="UP000054302">
    <property type="component" value="Unassembled WGS sequence"/>
</dbReference>
<evidence type="ECO:0000313" key="3">
    <source>
        <dbReference type="Proteomes" id="UP000054302"/>
    </source>
</evidence>
<name>A0A0D1WHA1_EXOME</name>
<protein>
    <submittedName>
        <fullName evidence="2">Uncharacterized protein</fullName>
    </submittedName>
</protein>
<dbReference type="VEuPathDB" id="FungiDB:PV10_09109"/>
<feature type="region of interest" description="Disordered" evidence="1">
    <location>
        <begin position="140"/>
        <end position="166"/>
    </location>
</feature>
<feature type="compositionally biased region" description="Polar residues" evidence="1">
    <location>
        <begin position="155"/>
        <end position="166"/>
    </location>
</feature>
<gene>
    <name evidence="2" type="ORF">PV10_09109</name>
</gene>